<sequence length="47" mass="5288">MRYPARPTVVQRHVADAKGMWVLHPDPGHQVADGQPRISICEIDTTH</sequence>
<evidence type="ECO:0000313" key="1">
    <source>
        <dbReference type="EMBL" id="OJA08693.1"/>
    </source>
</evidence>
<gene>
    <name evidence="1" type="ORF">AZE42_13796</name>
</gene>
<organism evidence="1 2">
    <name type="scientific">Rhizopogon vesiculosus</name>
    <dbReference type="NCBI Taxonomy" id="180088"/>
    <lineage>
        <taxon>Eukaryota</taxon>
        <taxon>Fungi</taxon>
        <taxon>Dikarya</taxon>
        <taxon>Basidiomycota</taxon>
        <taxon>Agaricomycotina</taxon>
        <taxon>Agaricomycetes</taxon>
        <taxon>Agaricomycetidae</taxon>
        <taxon>Boletales</taxon>
        <taxon>Suillineae</taxon>
        <taxon>Rhizopogonaceae</taxon>
        <taxon>Rhizopogon</taxon>
    </lineage>
</organism>
<dbReference type="EMBL" id="LVVM01006234">
    <property type="protein sequence ID" value="OJA08693.1"/>
    <property type="molecule type" value="Genomic_DNA"/>
</dbReference>
<comment type="caution">
    <text evidence="1">The sequence shown here is derived from an EMBL/GenBank/DDBJ whole genome shotgun (WGS) entry which is preliminary data.</text>
</comment>
<accession>A0A1J8PIB1</accession>
<dbReference type="OrthoDB" id="2693018at2759"/>
<dbReference type="AlphaFoldDB" id="A0A1J8PIB1"/>
<keyword evidence="2" id="KW-1185">Reference proteome</keyword>
<reference evidence="1 2" key="1">
    <citation type="submission" date="2016-03" db="EMBL/GenBank/DDBJ databases">
        <title>Comparative genomics of the ectomycorrhizal sister species Rhizopogon vinicolor and Rhizopogon vesiculosus (Basidiomycota: Boletales) reveals a divergence of the mating type B locus.</title>
        <authorList>
            <person name="Mujic A.B."/>
            <person name="Kuo A."/>
            <person name="Tritt A."/>
            <person name="Lipzen A."/>
            <person name="Chen C."/>
            <person name="Johnson J."/>
            <person name="Sharma A."/>
            <person name="Barry K."/>
            <person name="Grigoriev I.V."/>
            <person name="Spatafora J.W."/>
        </authorList>
    </citation>
    <scope>NUCLEOTIDE SEQUENCE [LARGE SCALE GENOMIC DNA]</scope>
    <source>
        <strain evidence="1 2">AM-OR11-056</strain>
    </source>
</reference>
<protein>
    <submittedName>
        <fullName evidence="1">Uncharacterized protein</fullName>
    </submittedName>
</protein>
<evidence type="ECO:0000313" key="2">
    <source>
        <dbReference type="Proteomes" id="UP000183567"/>
    </source>
</evidence>
<dbReference type="Proteomes" id="UP000183567">
    <property type="component" value="Unassembled WGS sequence"/>
</dbReference>
<name>A0A1J8PIB1_9AGAM</name>
<proteinExistence type="predicted"/>